<evidence type="ECO:0000256" key="6">
    <source>
        <dbReference type="ARBA" id="ARBA00023242"/>
    </source>
</evidence>
<feature type="coiled-coil region" evidence="7">
    <location>
        <begin position="244"/>
        <end position="312"/>
    </location>
</feature>
<keyword evidence="5" id="KW-0804">Transcription</keyword>
<keyword evidence="4" id="KW-0238">DNA-binding</keyword>
<dbReference type="SUPFAM" id="SSF57959">
    <property type="entry name" value="Leucine zipper domain"/>
    <property type="match status" value="1"/>
</dbReference>
<dbReference type="AlphaFoldDB" id="A0A9Q8V6G8"/>
<evidence type="ECO:0000256" key="3">
    <source>
        <dbReference type="ARBA" id="ARBA00023015"/>
    </source>
</evidence>
<dbReference type="PANTHER" id="PTHR47416">
    <property type="entry name" value="BASIC-LEUCINE ZIPPER TRANSCRIPTION FACTOR F-RELATED"/>
    <property type="match status" value="1"/>
</dbReference>
<keyword evidence="11" id="KW-1185">Reference proteome</keyword>
<dbReference type="KEGG" id="ptkz:JDV02_001454"/>
<evidence type="ECO:0000256" key="7">
    <source>
        <dbReference type="SAM" id="Coils"/>
    </source>
</evidence>
<dbReference type="GO" id="GO:0005634">
    <property type="term" value="C:nucleus"/>
    <property type="evidence" value="ECO:0007669"/>
    <property type="project" value="UniProtKB-SubCell"/>
</dbReference>
<dbReference type="PROSITE" id="PS50217">
    <property type="entry name" value="BZIP"/>
    <property type="match status" value="1"/>
</dbReference>
<reference evidence="10" key="1">
    <citation type="submission" date="2021-11" db="EMBL/GenBank/DDBJ databases">
        <title>Purpureocillium_takamizusanense_genome.</title>
        <authorList>
            <person name="Nguyen N.-H."/>
        </authorList>
    </citation>
    <scope>NUCLEOTIDE SEQUENCE</scope>
    <source>
        <strain evidence="10">PT3</strain>
    </source>
</reference>
<evidence type="ECO:0000256" key="4">
    <source>
        <dbReference type="ARBA" id="ARBA00023125"/>
    </source>
</evidence>
<dbReference type="GO" id="GO:0003677">
    <property type="term" value="F:DNA binding"/>
    <property type="evidence" value="ECO:0007669"/>
    <property type="project" value="UniProtKB-KW"/>
</dbReference>
<gene>
    <name evidence="10" type="ORF">JDV02_001454</name>
</gene>
<dbReference type="InterPro" id="IPR004827">
    <property type="entry name" value="bZIP"/>
</dbReference>
<evidence type="ECO:0000256" key="2">
    <source>
        <dbReference type="ARBA" id="ARBA00007163"/>
    </source>
</evidence>
<dbReference type="Pfam" id="PF00170">
    <property type="entry name" value="bZIP_1"/>
    <property type="match status" value="1"/>
</dbReference>
<dbReference type="CDD" id="cd14686">
    <property type="entry name" value="bZIP"/>
    <property type="match status" value="1"/>
</dbReference>
<accession>A0A9Q8V6G8</accession>
<dbReference type="Proteomes" id="UP000829364">
    <property type="component" value="Chromosome 1"/>
</dbReference>
<dbReference type="EMBL" id="CP086354">
    <property type="protein sequence ID" value="UNI14870.1"/>
    <property type="molecule type" value="Genomic_DNA"/>
</dbReference>
<protein>
    <recommendedName>
        <fullName evidence="9">BZIP domain-containing protein</fullName>
    </recommendedName>
</protein>
<dbReference type="GeneID" id="72063417"/>
<dbReference type="Gene3D" id="1.20.5.170">
    <property type="match status" value="1"/>
</dbReference>
<dbReference type="GO" id="GO:0003700">
    <property type="term" value="F:DNA-binding transcription factor activity"/>
    <property type="evidence" value="ECO:0007669"/>
    <property type="project" value="InterPro"/>
</dbReference>
<keyword evidence="3" id="KW-0805">Transcription regulation</keyword>
<name>A0A9Q8V6G8_9HYPO</name>
<comment type="similarity">
    <text evidence="2">Belongs to the bZIP family.</text>
</comment>
<proteinExistence type="inferred from homology"/>
<dbReference type="SMART" id="SM00338">
    <property type="entry name" value="BRLZ"/>
    <property type="match status" value="1"/>
</dbReference>
<evidence type="ECO:0000256" key="1">
    <source>
        <dbReference type="ARBA" id="ARBA00004123"/>
    </source>
</evidence>
<keyword evidence="7" id="KW-0175">Coiled coil</keyword>
<evidence type="ECO:0000259" key="9">
    <source>
        <dbReference type="PROSITE" id="PS50217"/>
    </source>
</evidence>
<dbReference type="RefSeq" id="XP_047838351.1">
    <property type="nucleotide sequence ID" value="XM_047982387.1"/>
</dbReference>
<evidence type="ECO:0000313" key="10">
    <source>
        <dbReference type="EMBL" id="UNI14870.1"/>
    </source>
</evidence>
<dbReference type="PANTHER" id="PTHR47416:SF8">
    <property type="entry name" value="BASIC-LEUCINE ZIPPER TRANSCRIPTION FACTOR E-RELATED"/>
    <property type="match status" value="1"/>
</dbReference>
<feature type="domain" description="BZIP" evidence="9">
    <location>
        <begin position="253"/>
        <end position="316"/>
    </location>
</feature>
<evidence type="ECO:0000313" key="11">
    <source>
        <dbReference type="Proteomes" id="UP000829364"/>
    </source>
</evidence>
<evidence type="ECO:0000256" key="5">
    <source>
        <dbReference type="ARBA" id="ARBA00023163"/>
    </source>
</evidence>
<keyword evidence="6" id="KW-0539">Nucleus</keyword>
<organism evidence="10 11">
    <name type="scientific">Purpureocillium takamizusanense</name>
    <dbReference type="NCBI Taxonomy" id="2060973"/>
    <lineage>
        <taxon>Eukaryota</taxon>
        <taxon>Fungi</taxon>
        <taxon>Dikarya</taxon>
        <taxon>Ascomycota</taxon>
        <taxon>Pezizomycotina</taxon>
        <taxon>Sordariomycetes</taxon>
        <taxon>Hypocreomycetidae</taxon>
        <taxon>Hypocreales</taxon>
        <taxon>Ophiocordycipitaceae</taxon>
        <taxon>Purpureocillium</taxon>
    </lineage>
</organism>
<sequence>MVPQFPSQAFYRAANLTVDTNHAKQKYLEEEDKSVLDDNILDHNAIDSGLELSPPMADSRRESFAVSGTLFSPKTEDWQSVDMQSVPSNNPFFEQPSGSSNNPFMRLDHGQTHAFGQQQQQQSGSWLMGSGSGTTTPFHPFESIPAEYDAGSSIFQRSMQSQNGFNGVGNIFAPLGPGEQHMPTSPQKEWMATAHAAAKKMRSSSPGIRSHNDLRRGDGIRKKNARFEIPAERNLNNIDQLIASSTDEQEIKELKQQKRLLRNRQAALDSRQRKKLHTERLEDEKKHYTALINDLEEEVGGLKAKMELLHREKQSYMDFIETLTLEKDEMIRAHTVETGELRKKVGILTEHVQRLESTPLATTQTSHMNHGFPGAYDEMNDMDMTGAWDNAGFLNDYAPEPEVKQELSVVPAKKADAAAAEDGDKGASQGGLLFMLFLVGAFVMSRGSTPPITRVSEDVRVASETLLQNVLNDAGVKPQAHGLQPMAPQPSGAVNWPQLGASGGPKVGMHVAPSMLEELGDALSQPSERQTNEHVFSMSSTQYNGVHNQDFNPPKRSTSQGRKNLAEALAEIRDDKQTGAAEVYTRSLLWNQIPREVVRNFAKMVSECSNAQNEQQCNDTT</sequence>
<comment type="subcellular location">
    <subcellularLocation>
        <location evidence="1">Nucleus</location>
    </subcellularLocation>
</comment>
<evidence type="ECO:0000256" key="8">
    <source>
        <dbReference type="SAM" id="MobiDB-lite"/>
    </source>
</evidence>
<dbReference type="OrthoDB" id="644067at2759"/>
<dbReference type="InterPro" id="IPR046347">
    <property type="entry name" value="bZIP_sf"/>
</dbReference>
<feature type="region of interest" description="Disordered" evidence="8">
    <location>
        <begin position="116"/>
        <end position="136"/>
    </location>
</feature>